<sequence length="295" mass="32628">MEETGVANAPKKRPPNNRSSGRPPRGPRPVPTSPNLRAQLQDAAAYCRTGGKPAPHLADAITQVLRPGGWKALQGVDETSAGSNLAIRMAESHREQIRDGVNRLPTAVTITSLVNEGFEKFIGGEFQPRNRTTKERRATGEKMVNLNVRPKAHLYEQVRESGSLPMYVAEDYLMSLFNIGPYAQETTERLPSGADRQPRVPLPLRDAIRNKAAEIGHIVHDDMNEGFQKYLAGEYEPPVMEWPEGAEMAILKVRPNNELFDEVKVKAQGSPELSPIRIGISYVMEKYGIDPAATQ</sequence>
<feature type="region of interest" description="Disordered" evidence="1">
    <location>
        <begin position="1"/>
        <end position="35"/>
    </location>
</feature>
<accession>D0UWD5</accession>
<dbReference type="EMBL" id="GQ919031">
    <property type="protein sequence ID" value="ACX71107.1"/>
    <property type="molecule type" value="Genomic_DNA"/>
</dbReference>
<evidence type="ECO:0000313" key="3">
    <source>
        <dbReference type="Proteomes" id="UP000298310"/>
    </source>
</evidence>
<organism evidence="2 3">
    <name type="scientific">Streptomyces phage ZL12</name>
    <dbReference type="NCBI Taxonomy" id="2570911"/>
    <lineage>
        <taxon>Viruses</taxon>
        <taxon>Duplodnaviria</taxon>
        <taxon>Heunggongvirae</taxon>
        <taxon>Uroviricota</taxon>
        <taxon>Caudoviricetes</taxon>
        <taxon>Fuzanglongvirus</taxon>
        <taxon>Fuzanglongvirus ZL12</taxon>
    </lineage>
</organism>
<gene>
    <name evidence="2" type="ORF">pZL12.30c</name>
</gene>
<dbReference type="KEGG" id="vg:80142646"/>
<keyword evidence="3" id="KW-1185">Reference proteome</keyword>
<evidence type="ECO:0000313" key="2">
    <source>
        <dbReference type="EMBL" id="ACX71107.1"/>
    </source>
</evidence>
<dbReference type="Proteomes" id="UP000298310">
    <property type="component" value="Segment"/>
</dbReference>
<evidence type="ECO:0000256" key="1">
    <source>
        <dbReference type="SAM" id="MobiDB-lite"/>
    </source>
</evidence>
<protein>
    <submittedName>
        <fullName evidence="2">Uncharacterized protein</fullName>
    </submittedName>
</protein>
<proteinExistence type="predicted"/>
<name>D0UWD5_9CAUD</name>
<reference evidence="2 3" key="1">
    <citation type="journal article" date="2010" name="J. Bacteriol.">
        <title>Characterization of the replication, transfer, and plasmid/lytic phage cycle of the Streptomyces plasmid-phage pZL12.</title>
        <authorList>
            <person name="Zhong L."/>
            <person name="Cheng Q."/>
            <person name="Tian X."/>
            <person name="Zhao L."/>
            <person name="Qin Z."/>
        </authorList>
    </citation>
    <scope>NUCLEOTIDE SEQUENCE [LARGE SCALE GENOMIC DNA]</scope>
</reference>